<proteinExistence type="predicted"/>
<organism evidence="1 2">
    <name type="scientific">Physcomitrium patens</name>
    <name type="common">Spreading-leaved earth moss</name>
    <name type="synonym">Physcomitrella patens</name>
    <dbReference type="NCBI Taxonomy" id="3218"/>
    <lineage>
        <taxon>Eukaryota</taxon>
        <taxon>Viridiplantae</taxon>
        <taxon>Streptophyta</taxon>
        <taxon>Embryophyta</taxon>
        <taxon>Bryophyta</taxon>
        <taxon>Bryophytina</taxon>
        <taxon>Bryopsida</taxon>
        <taxon>Funariidae</taxon>
        <taxon>Funariales</taxon>
        <taxon>Funariaceae</taxon>
        <taxon>Physcomitrium</taxon>
    </lineage>
</organism>
<dbReference type="Gramene" id="Pp3c1_9260V3.2">
    <property type="protein sequence ID" value="Pp3c1_9260V3.2"/>
    <property type="gene ID" value="Pp3c1_9260"/>
</dbReference>
<name>A0A7I4BXS0_PHYPA</name>
<reference evidence="1 2" key="1">
    <citation type="journal article" date="2008" name="Science">
        <title>The Physcomitrella genome reveals evolutionary insights into the conquest of land by plants.</title>
        <authorList>
            <person name="Rensing S."/>
            <person name="Lang D."/>
            <person name="Zimmer A."/>
            <person name="Terry A."/>
            <person name="Salamov A."/>
            <person name="Shapiro H."/>
            <person name="Nishiyama T."/>
            <person name="Perroud P.-F."/>
            <person name="Lindquist E."/>
            <person name="Kamisugi Y."/>
            <person name="Tanahashi T."/>
            <person name="Sakakibara K."/>
            <person name="Fujita T."/>
            <person name="Oishi K."/>
            <person name="Shin-I T."/>
            <person name="Kuroki Y."/>
            <person name="Toyoda A."/>
            <person name="Suzuki Y."/>
            <person name="Hashimoto A."/>
            <person name="Yamaguchi K."/>
            <person name="Sugano A."/>
            <person name="Kohara Y."/>
            <person name="Fujiyama A."/>
            <person name="Anterola A."/>
            <person name="Aoki S."/>
            <person name="Ashton N."/>
            <person name="Barbazuk W.B."/>
            <person name="Barker E."/>
            <person name="Bennetzen J."/>
            <person name="Bezanilla M."/>
            <person name="Blankenship R."/>
            <person name="Cho S.H."/>
            <person name="Dutcher S."/>
            <person name="Estelle M."/>
            <person name="Fawcett J.A."/>
            <person name="Gundlach H."/>
            <person name="Hanada K."/>
            <person name="Heyl A."/>
            <person name="Hicks K.A."/>
            <person name="Hugh J."/>
            <person name="Lohr M."/>
            <person name="Mayer K."/>
            <person name="Melkozernov A."/>
            <person name="Murata T."/>
            <person name="Nelson D."/>
            <person name="Pils B."/>
            <person name="Prigge M."/>
            <person name="Reiss B."/>
            <person name="Renner T."/>
            <person name="Rombauts S."/>
            <person name="Rushton P."/>
            <person name="Sanderfoot A."/>
            <person name="Schween G."/>
            <person name="Shiu S.-H."/>
            <person name="Stueber K."/>
            <person name="Theodoulou F.L."/>
            <person name="Tu H."/>
            <person name="Van de Peer Y."/>
            <person name="Verrier P.J."/>
            <person name="Waters E."/>
            <person name="Wood A."/>
            <person name="Yang L."/>
            <person name="Cove D."/>
            <person name="Cuming A."/>
            <person name="Hasebe M."/>
            <person name="Lucas S."/>
            <person name="Mishler D.B."/>
            <person name="Reski R."/>
            <person name="Grigoriev I."/>
            <person name="Quatrano R.S."/>
            <person name="Boore J.L."/>
        </authorList>
    </citation>
    <scope>NUCLEOTIDE SEQUENCE [LARGE SCALE GENOMIC DNA]</scope>
    <source>
        <strain evidence="1 2">cv. Gransden 2004</strain>
    </source>
</reference>
<evidence type="ECO:0000313" key="1">
    <source>
        <dbReference type="EnsemblPlants" id="Pp3c1_9260V3.2"/>
    </source>
</evidence>
<dbReference type="EnsemblPlants" id="Pp3c1_9260V3.2">
    <property type="protein sequence ID" value="Pp3c1_9260V3.2"/>
    <property type="gene ID" value="Pp3c1_9260"/>
</dbReference>
<keyword evidence="2" id="KW-1185">Reference proteome</keyword>
<sequence>MAVPVYHNNPAQDQPQTPAPVRDFLQASLMLNYSGRKTYTCVQ</sequence>
<protein>
    <submittedName>
        <fullName evidence="1">Uncharacterized protein</fullName>
    </submittedName>
</protein>
<evidence type="ECO:0000313" key="2">
    <source>
        <dbReference type="Proteomes" id="UP000006727"/>
    </source>
</evidence>
<dbReference type="AlphaFoldDB" id="A0A7I4BXS0"/>
<reference evidence="1" key="3">
    <citation type="submission" date="2020-12" db="UniProtKB">
        <authorList>
            <consortium name="EnsemblPlants"/>
        </authorList>
    </citation>
    <scope>IDENTIFICATION</scope>
</reference>
<accession>A0A7I4BXS0</accession>
<reference evidence="1 2" key="2">
    <citation type="journal article" date="2018" name="Plant J.">
        <title>The Physcomitrella patens chromosome-scale assembly reveals moss genome structure and evolution.</title>
        <authorList>
            <person name="Lang D."/>
            <person name="Ullrich K.K."/>
            <person name="Murat F."/>
            <person name="Fuchs J."/>
            <person name="Jenkins J."/>
            <person name="Haas F.B."/>
            <person name="Piednoel M."/>
            <person name="Gundlach H."/>
            <person name="Van Bel M."/>
            <person name="Meyberg R."/>
            <person name="Vives C."/>
            <person name="Morata J."/>
            <person name="Symeonidi A."/>
            <person name="Hiss M."/>
            <person name="Muchero W."/>
            <person name="Kamisugi Y."/>
            <person name="Saleh O."/>
            <person name="Blanc G."/>
            <person name="Decker E.L."/>
            <person name="van Gessel N."/>
            <person name="Grimwood J."/>
            <person name="Hayes R.D."/>
            <person name="Graham S.W."/>
            <person name="Gunter L.E."/>
            <person name="McDaniel S.F."/>
            <person name="Hoernstein S.N.W."/>
            <person name="Larsson A."/>
            <person name="Li F.W."/>
            <person name="Perroud P.F."/>
            <person name="Phillips J."/>
            <person name="Ranjan P."/>
            <person name="Rokshar D.S."/>
            <person name="Rothfels C.J."/>
            <person name="Schneider L."/>
            <person name="Shu S."/>
            <person name="Stevenson D.W."/>
            <person name="Thummler F."/>
            <person name="Tillich M."/>
            <person name="Villarreal Aguilar J.C."/>
            <person name="Widiez T."/>
            <person name="Wong G.K."/>
            <person name="Wymore A."/>
            <person name="Zhang Y."/>
            <person name="Zimmer A.D."/>
            <person name="Quatrano R.S."/>
            <person name="Mayer K.F.X."/>
            <person name="Goodstein D."/>
            <person name="Casacuberta J.M."/>
            <person name="Vandepoele K."/>
            <person name="Reski R."/>
            <person name="Cuming A.C."/>
            <person name="Tuskan G.A."/>
            <person name="Maumus F."/>
            <person name="Salse J."/>
            <person name="Schmutz J."/>
            <person name="Rensing S.A."/>
        </authorList>
    </citation>
    <scope>NUCLEOTIDE SEQUENCE [LARGE SCALE GENOMIC DNA]</scope>
    <source>
        <strain evidence="1 2">cv. Gransden 2004</strain>
    </source>
</reference>
<dbReference type="Proteomes" id="UP000006727">
    <property type="component" value="Chromosome 1"/>
</dbReference>
<dbReference type="EMBL" id="ABEU02000001">
    <property type="status" value="NOT_ANNOTATED_CDS"/>
    <property type="molecule type" value="Genomic_DNA"/>
</dbReference>